<organism evidence="7 8">
    <name type="scientific">Atopomonas hussainii</name>
    <dbReference type="NCBI Taxonomy" id="1429083"/>
    <lineage>
        <taxon>Bacteria</taxon>
        <taxon>Pseudomonadati</taxon>
        <taxon>Pseudomonadota</taxon>
        <taxon>Gammaproteobacteria</taxon>
        <taxon>Pseudomonadales</taxon>
        <taxon>Pseudomonadaceae</taxon>
        <taxon>Atopomonas</taxon>
    </lineage>
</organism>
<dbReference type="STRING" id="1429083.GCA_001885685_00858"/>
<keyword evidence="8" id="KW-1185">Reference proteome</keyword>
<dbReference type="InterPro" id="IPR036259">
    <property type="entry name" value="MFS_trans_sf"/>
</dbReference>
<dbReference type="Pfam" id="PF07690">
    <property type="entry name" value="MFS_1"/>
    <property type="match status" value="1"/>
</dbReference>
<feature type="transmembrane region" description="Helical" evidence="6">
    <location>
        <begin position="76"/>
        <end position="96"/>
    </location>
</feature>
<dbReference type="GO" id="GO:0005886">
    <property type="term" value="C:plasma membrane"/>
    <property type="evidence" value="ECO:0007669"/>
    <property type="project" value="UniProtKB-SubCell"/>
</dbReference>
<feature type="transmembrane region" description="Helical" evidence="6">
    <location>
        <begin position="12"/>
        <end position="31"/>
    </location>
</feature>
<dbReference type="Gene3D" id="1.20.1250.20">
    <property type="entry name" value="MFS general substrate transporter like domains"/>
    <property type="match status" value="2"/>
</dbReference>
<feature type="transmembrane region" description="Helical" evidence="6">
    <location>
        <begin position="274"/>
        <end position="292"/>
    </location>
</feature>
<evidence type="ECO:0000313" key="8">
    <source>
        <dbReference type="Proteomes" id="UP000185766"/>
    </source>
</evidence>
<evidence type="ECO:0000256" key="2">
    <source>
        <dbReference type="ARBA" id="ARBA00022475"/>
    </source>
</evidence>
<protein>
    <submittedName>
        <fullName evidence="7">Predicted arabinose efflux permease, MFS family</fullName>
    </submittedName>
</protein>
<keyword evidence="5 6" id="KW-0472">Membrane</keyword>
<keyword evidence="4 6" id="KW-1133">Transmembrane helix</keyword>
<evidence type="ECO:0000313" key="7">
    <source>
        <dbReference type="EMBL" id="SEL10191.1"/>
    </source>
</evidence>
<comment type="subcellular location">
    <subcellularLocation>
        <location evidence="1">Cell membrane</location>
        <topology evidence="1">Multi-pass membrane protein</topology>
    </subcellularLocation>
</comment>
<evidence type="ECO:0000256" key="3">
    <source>
        <dbReference type="ARBA" id="ARBA00022692"/>
    </source>
</evidence>
<dbReference type="PANTHER" id="PTHR43124:SF3">
    <property type="entry name" value="CHLORAMPHENICOL EFFLUX PUMP RV0191"/>
    <property type="match status" value="1"/>
</dbReference>
<feature type="transmembrane region" description="Helical" evidence="6">
    <location>
        <begin position="164"/>
        <end position="185"/>
    </location>
</feature>
<feature type="transmembrane region" description="Helical" evidence="6">
    <location>
        <begin position="206"/>
        <end position="230"/>
    </location>
</feature>
<feature type="transmembrane region" description="Helical" evidence="6">
    <location>
        <begin position="135"/>
        <end position="158"/>
    </location>
</feature>
<feature type="transmembrane region" description="Helical" evidence="6">
    <location>
        <begin position="51"/>
        <end position="69"/>
    </location>
</feature>
<accession>A0A1H7MGH1</accession>
<feature type="transmembrane region" description="Helical" evidence="6">
    <location>
        <begin position="338"/>
        <end position="358"/>
    </location>
</feature>
<dbReference type="InterPro" id="IPR050189">
    <property type="entry name" value="MFS_Efflux_Transporters"/>
</dbReference>
<keyword evidence="3 6" id="KW-0812">Transmembrane</keyword>
<evidence type="ECO:0000256" key="1">
    <source>
        <dbReference type="ARBA" id="ARBA00004651"/>
    </source>
</evidence>
<dbReference type="GO" id="GO:0022857">
    <property type="term" value="F:transmembrane transporter activity"/>
    <property type="evidence" value="ECO:0007669"/>
    <property type="project" value="InterPro"/>
</dbReference>
<feature type="transmembrane region" description="Helical" evidence="6">
    <location>
        <begin position="242"/>
        <end position="262"/>
    </location>
</feature>
<keyword evidence="2" id="KW-1003">Cell membrane</keyword>
<gene>
    <name evidence="7" type="ORF">SAMN05216214_10851</name>
</gene>
<name>A0A1H7MGH1_9GAMM</name>
<dbReference type="EMBL" id="FOAS01000008">
    <property type="protein sequence ID" value="SEL10191.1"/>
    <property type="molecule type" value="Genomic_DNA"/>
</dbReference>
<evidence type="ECO:0000256" key="6">
    <source>
        <dbReference type="SAM" id="Phobius"/>
    </source>
</evidence>
<reference evidence="7 8" key="1">
    <citation type="submission" date="2016-10" db="EMBL/GenBank/DDBJ databases">
        <authorList>
            <person name="de Groot N.N."/>
        </authorList>
    </citation>
    <scope>NUCLEOTIDE SEQUENCE [LARGE SCALE GENOMIC DNA]</scope>
    <source>
        <strain evidence="7 8">JCM 19513</strain>
    </source>
</reference>
<feature type="transmembrane region" description="Helical" evidence="6">
    <location>
        <begin position="364"/>
        <end position="383"/>
    </location>
</feature>
<feature type="transmembrane region" description="Helical" evidence="6">
    <location>
        <begin position="102"/>
        <end position="123"/>
    </location>
</feature>
<dbReference type="RefSeq" id="WP_083394286.1">
    <property type="nucleotide sequence ID" value="NZ_FOAS01000008.1"/>
</dbReference>
<dbReference type="PANTHER" id="PTHR43124">
    <property type="entry name" value="PURINE EFFLUX PUMP PBUE"/>
    <property type="match status" value="1"/>
</dbReference>
<dbReference type="AlphaFoldDB" id="A0A1H7MGH1"/>
<dbReference type="SUPFAM" id="SSF103473">
    <property type="entry name" value="MFS general substrate transporter"/>
    <property type="match status" value="1"/>
</dbReference>
<evidence type="ECO:0000256" key="5">
    <source>
        <dbReference type="ARBA" id="ARBA00023136"/>
    </source>
</evidence>
<proteinExistence type="predicted"/>
<sequence length="397" mass="42917">MSAAGISPWVSRTLLACGFLFVFTETLLSPFWPQFFQRVFGVEALEVSGHYIALCRLTVLIGAPLWGLLARRFEPMWLLIIGQGGAALFTLLCAFVDSLDEFVVLSVLLLLCKSSYLLFYSVLIELSGQRGQAQVVGRVQATVHLALISSTAASAWLLQLDNPLRLFMLAAALDVLQIVLCAFVLKRRGPRQAATPSAERRRVWTWRAVGAFAAAVLLFNLAGNVVRPYFTLFSQQQLHLEAWPAAVAFFLPSVMVLLCMPWVPTLCQSGLRRVGFSVSVALMALALLAQAMADSYAALLAARALFGATLLLAQANLELHLFEGAGDDVHWQYSLASVVQNLAQLLAPLLAAALVAGYSLASPFIAAAALLLLTLVIAHYGVFAAPRRPPPVGEPTP</sequence>
<evidence type="ECO:0000256" key="4">
    <source>
        <dbReference type="ARBA" id="ARBA00022989"/>
    </source>
</evidence>
<dbReference type="InterPro" id="IPR011701">
    <property type="entry name" value="MFS"/>
</dbReference>
<dbReference type="Proteomes" id="UP000185766">
    <property type="component" value="Unassembled WGS sequence"/>
</dbReference>